<dbReference type="PANTHER" id="PTHR24416">
    <property type="entry name" value="TYROSINE-PROTEIN KINASE RECEPTOR"/>
    <property type="match status" value="1"/>
</dbReference>
<evidence type="ECO:0000313" key="2">
    <source>
        <dbReference type="EMBL" id="KAK2140386.1"/>
    </source>
</evidence>
<dbReference type="Gene3D" id="1.10.510.10">
    <property type="entry name" value="Transferase(Phosphotransferase) domain 1"/>
    <property type="match status" value="1"/>
</dbReference>
<proteinExistence type="predicted"/>
<keyword evidence="3" id="KW-1185">Reference proteome</keyword>
<dbReference type="InterPro" id="IPR000719">
    <property type="entry name" value="Prot_kinase_dom"/>
</dbReference>
<comment type="caution">
    <text evidence="2">The sequence shown here is derived from an EMBL/GenBank/DDBJ whole genome shotgun (WGS) entry which is preliminary data.</text>
</comment>
<feature type="domain" description="Protein kinase" evidence="1">
    <location>
        <begin position="1"/>
        <end position="196"/>
    </location>
</feature>
<dbReference type="GO" id="GO:0004714">
    <property type="term" value="F:transmembrane receptor protein tyrosine kinase activity"/>
    <property type="evidence" value="ECO:0007669"/>
    <property type="project" value="TreeGrafter"/>
</dbReference>
<dbReference type="SUPFAM" id="SSF56112">
    <property type="entry name" value="Protein kinase-like (PK-like)"/>
    <property type="match status" value="1"/>
</dbReference>
<evidence type="ECO:0000313" key="3">
    <source>
        <dbReference type="Proteomes" id="UP001208570"/>
    </source>
</evidence>
<sequence>MAVHFFFHMSAPEEKTSTLRLPKSHSQPTESLSYFRATTVECLSQSEISAQQEIILLQPSSQPKFTKIRGRSLDSGCCEENLEAVPFENPSNEEEPGATLKDVQDFLSEAWITKSCNHDNWSLGVLLWQIFSGGKTPYEEVEDSGQLIKHLEDGRRLPTFDLGSMIDKSLYELLIKCWNENPSCRPSHDEILHVLNRETENDYARIT</sequence>
<dbReference type="GO" id="GO:0007169">
    <property type="term" value="P:cell surface receptor protein tyrosine kinase signaling pathway"/>
    <property type="evidence" value="ECO:0007669"/>
    <property type="project" value="TreeGrafter"/>
</dbReference>
<dbReference type="GO" id="GO:0043235">
    <property type="term" value="C:receptor complex"/>
    <property type="evidence" value="ECO:0007669"/>
    <property type="project" value="TreeGrafter"/>
</dbReference>
<dbReference type="PANTHER" id="PTHR24416:SF611">
    <property type="entry name" value="TYROSINE-PROTEIN KINASE TRANSMEMBRANE RECEPTOR ROR"/>
    <property type="match status" value="1"/>
</dbReference>
<dbReference type="GO" id="GO:0005524">
    <property type="term" value="F:ATP binding"/>
    <property type="evidence" value="ECO:0007669"/>
    <property type="project" value="InterPro"/>
</dbReference>
<reference evidence="2" key="1">
    <citation type="journal article" date="2023" name="Mol. Biol. Evol.">
        <title>Third-Generation Sequencing Reveals the Adaptive Role of the Epigenome in Three Deep-Sea Polychaetes.</title>
        <authorList>
            <person name="Perez M."/>
            <person name="Aroh O."/>
            <person name="Sun Y."/>
            <person name="Lan Y."/>
            <person name="Juniper S.K."/>
            <person name="Young C.R."/>
            <person name="Angers B."/>
            <person name="Qian P.Y."/>
        </authorList>
    </citation>
    <scope>NUCLEOTIDE SEQUENCE</scope>
    <source>
        <strain evidence="2">P08H-3</strain>
    </source>
</reference>
<dbReference type="InterPro" id="IPR050122">
    <property type="entry name" value="RTK"/>
</dbReference>
<organism evidence="2 3">
    <name type="scientific">Paralvinella palmiformis</name>
    <dbReference type="NCBI Taxonomy" id="53620"/>
    <lineage>
        <taxon>Eukaryota</taxon>
        <taxon>Metazoa</taxon>
        <taxon>Spiralia</taxon>
        <taxon>Lophotrochozoa</taxon>
        <taxon>Annelida</taxon>
        <taxon>Polychaeta</taxon>
        <taxon>Sedentaria</taxon>
        <taxon>Canalipalpata</taxon>
        <taxon>Terebellida</taxon>
        <taxon>Terebelliformia</taxon>
        <taxon>Alvinellidae</taxon>
        <taxon>Paralvinella</taxon>
    </lineage>
</organism>
<dbReference type="GO" id="GO:0005886">
    <property type="term" value="C:plasma membrane"/>
    <property type="evidence" value="ECO:0007669"/>
    <property type="project" value="TreeGrafter"/>
</dbReference>
<dbReference type="EMBL" id="JAODUP010001370">
    <property type="protein sequence ID" value="KAK2140386.1"/>
    <property type="molecule type" value="Genomic_DNA"/>
</dbReference>
<dbReference type="PROSITE" id="PS50011">
    <property type="entry name" value="PROTEIN_KINASE_DOM"/>
    <property type="match status" value="1"/>
</dbReference>
<evidence type="ECO:0000259" key="1">
    <source>
        <dbReference type="PROSITE" id="PS50011"/>
    </source>
</evidence>
<dbReference type="InterPro" id="IPR001245">
    <property type="entry name" value="Ser-Thr/Tyr_kinase_cat_dom"/>
</dbReference>
<accession>A0AAD9ISY3</accession>
<protein>
    <recommendedName>
        <fullName evidence="1">Protein kinase domain-containing protein</fullName>
    </recommendedName>
</protein>
<name>A0AAD9ISY3_9ANNE</name>
<dbReference type="Proteomes" id="UP001208570">
    <property type="component" value="Unassembled WGS sequence"/>
</dbReference>
<dbReference type="AlphaFoldDB" id="A0AAD9ISY3"/>
<gene>
    <name evidence="2" type="ORF">LSH36_1371g00034</name>
</gene>
<dbReference type="Pfam" id="PF07714">
    <property type="entry name" value="PK_Tyr_Ser-Thr"/>
    <property type="match status" value="1"/>
</dbReference>
<dbReference type="InterPro" id="IPR011009">
    <property type="entry name" value="Kinase-like_dom_sf"/>
</dbReference>